<evidence type="ECO:0000256" key="1">
    <source>
        <dbReference type="ARBA" id="ARBA00004123"/>
    </source>
</evidence>
<evidence type="ECO:0000256" key="3">
    <source>
        <dbReference type="ARBA" id="ARBA00023015"/>
    </source>
</evidence>
<accession>A0ABY7DWK3</accession>
<comment type="similarity">
    <text evidence="2">Belongs to the TAF11 family.</text>
</comment>
<feature type="compositionally biased region" description="Basic and acidic residues" evidence="6">
    <location>
        <begin position="68"/>
        <end position="83"/>
    </location>
</feature>
<comment type="subcellular location">
    <subcellularLocation>
        <location evidence="1">Nucleus</location>
    </subcellularLocation>
</comment>
<keyword evidence="5" id="KW-0539">Nucleus</keyword>
<evidence type="ECO:0000256" key="4">
    <source>
        <dbReference type="ARBA" id="ARBA00023163"/>
    </source>
</evidence>
<dbReference type="SUPFAM" id="SSF47113">
    <property type="entry name" value="Histone-fold"/>
    <property type="match status" value="1"/>
</dbReference>
<reference evidence="8" key="1">
    <citation type="submission" date="2022-11" db="EMBL/GenBank/DDBJ databases">
        <title>Centuries of genome instability and evolution in soft-shell clam transmissible cancer (bioRxiv).</title>
        <authorList>
            <person name="Hart S.F.M."/>
            <person name="Yonemitsu M.A."/>
            <person name="Giersch R.M."/>
            <person name="Beal B.F."/>
            <person name="Arriagada G."/>
            <person name="Davis B.W."/>
            <person name="Ostrander E.A."/>
            <person name="Goff S.P."/>
            <person name="Metzger M.J."/>
        </authorList>
    </citation>
    <scope>NUCLEOTIDE SEQUENCE</scope>
    <source>
        <strain evidence="8">MELC-2E11</strain>
        <tissue evidence="8">Siphon/mantle</tissue>
    </source>
</reference>
<proteinExistence type="inferred from homology"/>
<evidence type="ECO:0000256" key="6">
    <source>
        <dbReference type="SAM" id="MobiDB-lite"/>
    </source>
</evidence>
<feature type="compositionally biased region" description="Low complexity" evidence="6">
    <location>
        <begin position="57"/>
        <end position="67"/>
    </location>
</feature>
<name>A0ABY7DWK3_MYAAR</name>
<keyword evidence="4" id="KW-0804">Transcription</keyword>
<evidence type="ECO:0000259" key="7">
    <source>
        <dbReference type="Pfam" id="PF04719"/>
    </source>
</evidence>
<dbReference type="Proteomes" id="UP001164746">
    <property type="component" value="Chromosome 4"/>
</dbReference>
<evidence type="ECO:0000256" key="2">
    <source>
        <dbReference type="ARBA" id="ARBA00009788"/>
    </source>
</evidence>
<evidence type="ECO:0000313" key="9">
    <source>
        <dbReference type="Proteomes" id="UP001164746"/>
    </source>
</evidence>
<dbReference type="Pfam" id="PF04719">
    <property type="entry name" value="TAFII28"/>
    <property type="match status" value="1"/>
</dbReference>
<dbReference type="InterPro" id="IPR045127">
    <property type="entry name" value="TAF11-like"/>
</dbReference>
<dbReference type="EMBL" id="CP111015">
    <property type="protein sequence ID" value="WAR02098.1"/>
    <property type="molecule type" value="Genomic_DNA"/>
</dbReference>
<dbReference type="InterPro" id="IPR006809">
    <property type="entry name" value="TAFII28_dom"/>
</dbReference>
<dbReference type="PANTHER" id="PTHR13218">
    <property type="entry name" value="TRANSCRIPTION INITIATION FACTOR TFIID SUBUNIT 11-RELATED"/>
    <property type="match status" value="1"/>
</dbReference>
<organism evidence="8 9">
    <name type="scientific">Mya arenaria</name>
    <name type="common">Soft-shell clam</name>
    <dbReference type="NCBI Taxonomy" id="6604"/>
    <lineage>
        <taxon>Eukaryota</taxon>
        <taxon>Metazoa</taxon>
        <taxon>Spiralia</taxon>
        <taxon>Lophotrochozoa</taxon>
        <taxon>Mollusca</taxon>
        <taxon>Bivalvia</taxon>
        <taxon>Autobranchia</taxon>
        <taxon>Heteroconchia</taxon>
        <taxon>Euheterodonta</taxon>
        <taxon>Imparidentia</taxon>
        <taxon>Neoheterodontei</taxon>
        <taxon>Myida</taxon>
        <taxon>Myoidea</taxon>
        <taxon>Myidae</taxon>
        <taxon>Mya</taxon>
    </lineage>
</organism>
<dbReference type="CDD" id="cd08048">
    <property type="entry name" value="HFD_TAF11"/>
    <property type="match status" value="1"/>
</dbReference>
<gene>
    <name evidence="8" type="ORF">MAR_008656</name>
</gene>
<dbReference type="InterPro" id="IPR009072">
    <property type="entry name" value="Histone-fold"/>
</dbReference>
<feature type="domain" description="TAFII28-like protein" evidence="7">
    <location>
        <begin position="96"/>
        <end position="153"/>
    </location>
</feature>
<feature type="compositionally biased region" description="Basic and acidic residues" evidence="6">
    <location>
        <begin position="41"/>
        <end position="55"/>
    </location>
</feature>
<protein>
    <submittedName>
        <fullName evidence="8">TAF11-like protein</fullName>
    </submittedName>
</protein>
<feature type="region of interest" description="Disordered" evidence="6">
    <location>
        <begin position="1"/>
        <end position="83"/>
    </location>
</feature>
<evidence type="ECO:0000256" key="5">
    <source>
        <dbReference type="ARBA" id="ARBA00023242"/>
    </source>
</evidence>
<keyword evidence="3" id="KW-0805">Transcription regulation</keyword>
<dbReference type="PANTHER" id="PTHR13218:SF8">
    <property type="entry name" value="TRANSCRIPTION INITIATION FACTOR TFIID SUBUNIT 11"/>
    <property type="match status" value="1"/>
</dbReference>
<dbReference type="Gene3D" id="1.10.20.10">
    <property type="entry name" value="Histone, subunit A"/>
    <property type="match status" value="1"/>
</dbReference>
<keyword evidence="9" id="KW-1185">Reference proteome</keyword>
<evidence type="ECO:0000313" key="8">
    <source>
        <dbReference type="EMBL" id="WAR02098.1"/>
    </source>
</evidence>
<sequence length="155" mass="17083">MDQSVSPLLKSPPTPGSSKESSQSDRKETSSKSPRKTQNSESDHDTETETPEKAKAKSPAKAKSSPSADKKRKAETDEEIIAKHAKQEEERLKMQVLVSNFSEDQLNRYEMYRRAAFPKASIKRSITGSAISPNVVIAMAGISKVFVGELVEEVM</sequence>